<dbReference type="Gene3D" id="3.40.1550.10">
    <property type="entry name" value="CheC-like"/>
    <property type="match status" value="1"/>
</dbReference>
<evidence type="ECO:0000313" key="4">
    <source>
        <dbReference type="Proteomes" id="UP000186400"/>
    </source>
</evidence>
<dbReference type="InterPro" id="IPR038756">
    <property type="entry name" value="CheX-like"/>
</dbReference>
<dbReference type="RefSeq" id="WP_076488006.1">
    <property type="nucleotide sequence ID" value="NZ_FTMS01000004.1"/>
</dbReference>
<dbReference type="EMBL" id="FTMS01000004">
    <property type="protein sequence ID" value="SIQ12368.1"/>
    <property type="molecule type" value="Genomic_DNA"/>
</dbReference>
<feature type="domain" description="Chemotaxis phosphatase CheX-like" evidence="2">
    <location>
        <begin position="42"/>
        <end position="127"/>
    </location>
</feature>
<organism evidence="3 4">
    <name type="scientific">Alkalispirochaeta americana</name>
    <dbReference type="NCBI Taxonomy" id="159291"/>
    <lineage>
        <taxon>Bacteria</taxon>
        <taxon>Pseudomonadati</taxon>
        <taxon>Spirochaetota</taxon>
        <taxon>Spirochaetia</taxon>
        <taxon>Spirochaetales</taxon>
        <taxon>Spirochaetaceae</taxon>
        <taxon>Alkalispirochaeta</taxon>
    </lineage>
</organism>
<accession>A0A1N6Q6Y3</accession>
<keyword evidence="1" id="KW-0145">Chemotaxis</keyword>
<dbReference type="InterPro" id="IPR028976">
    <property type="entry name" value="CheC-like_sf"/>
</dbReference>
<name>A0A1N6Q6Y3_9SPIO</name>
<dbReference type="CDD" id="cd17906">
    <property type="entry name" value="CheX"/>
    <property type="match status" value="1"/>
</dbReference>
<dbReference type="Proteomes" id="UP000186400">
    <property type="component" value="Unassembled WGS sequence"/>
</dbReference>
<gene>
    <name evidence="3" type="ORF">SAMN05920897_10438</name>
</gene>
<dbReference type="Pfam" id="PF13690">
    <property type="entry name" value="CheX"/>
    <property type="match status" value="1"/>
</dbReference>
<dbReference type="SUPFAM" id="SSF103039">
    <property type="entry name" value="CheC-like"/>
    <property type="match status" value="1"/>
</dbReference>
<dbReference type="AlphaFoldDB" id="A0A1N6Q6Y3"/>
<proteinExistence type="predicted"/>
<sequence length="158" mass="17047">MKAEYANVFITSAVTVFQKELGIKMTRESLVRKEAPLPGLPVSIVIGITGSVRGQVVYSLDQSFAQDIAHVMMPNKLPSELRKLVNSAVGEIANMVTGQASIKLAGQDNIIHITPPAVFTGSDLQVDFLEVPTICLRLLSEMGVLEINIGILGSQEEQ</sequence>
<dbReference type="GO" id="GO:0006935">
    <property type="term" value="P:chemotaxis"/>
    <property type="evidence" value="ECO:0007669"/>
    <property type="project" value="UniProtKB-KW"/>
</dbReference>
<evidence type="ECO:0000256" key="1">
    <source>
        <dbReference type="ARBA" id="ARBA00022500"/>
    </source>
</evidence>
<evidence type="ECO:0000313" key="3">
    <source>
        <dbReference type="EMBL" id="SIQ12368.1"/>
    </source>
</evidence>
<keyword evidence="4" id="KW-1185">Reference proteome</keyword>
<reference evidence="3 4" key="1">
    <citation type="submission" date="2017-01" db="EMBL/GenBank/DDBJ databases">
        <authorList>
            <person name="Mah S.A."/>
            <person name="Swanson W.J."/>
            <person name="Moy G.W."/>
            <person name="Vacquier V.D."/>
        </authorList>
    </citation>
    <scope>NUCLEOTIDE SEQUENCE [LARGE SCALE GENOMIC DNA]</scope>
    <source>
        <strain evidence="3 4">ASpG1</strain>
    </source>
</reference>
<dbReference type="STRING" id="159291.SAMN05920897_10438"/>
<dbReference type="OrthoDB" id="9788100at2"/>
<dbReference type="PANTHER" id="PTHR39452:SF1">
    <property type="entry name" value="CHEY-P PHOSPHATASE CHEX"/>
    <property type="match status" value="1"/>
</dbReference>
<dbReference type="PANTHER" id="PTHR39452">
    <property type="entry name" value="CHEY-P PHOSPHATASE CHEX"/>
    <property type="match status" value="1"/>
</dbReference>
<evidence type="ECO:0000259" key="2">
    <source>
        <dbReference type="Pfam" id="PF13690"/>
    </source>
</evidence>
<dbReference type="InterPro" id="IPR028051">
    <property type="entry name" value="CheX-like_dom"/>
</dbReference>
<protein>
    <submittedName>
        <fullName evidence="3">Chemotaxis protein CheX</fullName>
    </submittedName>
</protein>